<organism evidence="1 2">
    <name type="scientific">Panacagrimonas perspica</name>
    <dbReference type="NCBI Taxonomy" id="381431"/>
    <lineage>
        <taxon>Bacteria</taxon>
        <taxon>Pseudomonadati</taxon>
        <taxon>Pseudomonadota</taxon>
        <taxon>Gammaproteobacteria</taxon>
        <taxon>Nevskiales</taxon>
        <taxon>Nevskiaceae</taxon>
        <taxon>Panacagrimonas</taxon>
    </lineage>
</organism>
<gene>
    <name evidence="1" type="ORF">DFR24_1841</name>
</gene>
<dbReference type="OrthoDB" id="5974995at2"/>
<comment type="caution">
    <text evidence="1">The sequence shown here is derived from an EMBL/GenBank/DDBJ whole genome shotgun (WGS) entry which is preliminary data.</text>
</comment>
<dbReference type="EMBL" id="SOBT01000008">
    <property type="protein sequence ID" value="TDU32444.1"/>
    <property type="molecule type" value="Genomic_DNA"/>
</dbReference>
<sequence>MSLARLLVIVALIAGGMQWWNQRRDEKAMQALATPGGFLPVPMPDGTPANTVLVFAPLNCPREGAQRAKALAQSLADRGIPVVKTDHYAAQAFEPNPETEAAFKRLNVVMTGEIPIVLVNGMGKANPSADEVGAEFRRTHP</sequence>
<reference evidence="1 2" key="1">
    <citation type="submission" date="2019-03" db="EMBL/GenBank/DDBJ databases">
        <title>Genomic Encyclopedia of Type Strains, Phase IV (KMG-IV): sequencing the most valuable type-strain genomes for metagenomic binning, comparative biology and taxonomic classification.</title>
        <authorList>
            <person name="Goeker M."/>
        </authorList>
    </citation>
    <scope>NUCLEOTIDE SEQUENCE [LARGE SCALE GENOMIC DNA]</scope>
    <source>
        <strain evidence="1 2">DSM 26377</strain>
    </source>
</reference>
<dbReference type="RefSeq" id="WP_133880939.1">
    <property type="nucleotide sequence ID" value="NZ_MWIN01000001.1"/>
</dbReference>
<protein>
    <submittedName>
        <fullName evidence="1">Uncharacterized protein</fullName>
    </submittedName>
</protein>
<evidence type="ECO:0000313" key="2">
    <source>
        <dbReference type="Proteomes" id="UP000295341"/>
    </source>
</evidence>
<accession>A0A4R7PE20</accession>
<keyword evidence="2" id="KW-1185">Reference proteome</keyword>
<proteinExistence type="predicted"/>
<evidence type="ECO:0000313" key="1">
    <source>
        <dbReference type="EMBL" id="TDU32444.1"/>
    </source>
</evidence>
<dbReference type="Proteomes" id="UP000295341">
    <property type="component" value="Unassembled WGS sequence"/>
</dbReference>
<name>A0A4R7PE20_9GAMM</name>
<dbReference type="AlphaFoldDB" id="A0A4R7PE20"/>